<reference evidence="2 3" key="1">
    <citation type="submission" date="2019-07" db="EMBL/GenBank/DDBJ databases">
        <title>Whole genome shotgun sequence of Halolactibacillus alkaliphilus NBRC 103919.</title>
        <authorList>
            <person name="Hosoyama A."/>
            <person name="Uohara A."/>
            <person name="Ohji S."/>
            <person name="Ichikawa N."/>
        </authorList>
    </citation>
    <scope>NUCLEOTIDE SEQUENCE [LARGE SCALE GENOMIC DNA]</scope>
    <source>
        <strain evidence="2 3">NBRC 103919</strain>
    </source>
</reference>
<protein>
    <submittedName>
        <fullName evidence="2">Uncharacterized protein</fullName>
    </submittedName>
</protein>
<dbReference type="AlphaFoldDB" id="A0A511X3N2"/>
<sequence length="46" mass="5400">MRKGLFVLFLMLIIAFFVIGYQSEQRQSHQSHPHSTTMDTVSETTW</sequence>
<organism evidence="2 3">
    <name type="scientific">Halolactibacillus alkaliphilus</name>
    <dbReference type="NCBI Taxonomy" id="442899"/>
    <lineage>
        <taxon>Bacteria</taxon>
        <taxon>Bacillati</taxon>
        <taxon>Bacillota</taxon>
        <taxon>Bacilli</taxon>
        <taxon>Bacillales</taxon>
        <taxon>Bacillaceae</taxon>
        <taxon>Halolactibacillus</taxon>
    </lineage>
</organism>
<keyword evidence="3" id="KW-1185">Reference proteome</keyword>
<dbReference type="Proteomes" id="UP000321400">
    <property type="component" value="Unassembled WGS sequence"/>
</dbReference>
<comment type="caution">
    <text evidence="2">The sequence shown here is derived from an EMBL/GenBank/DDBJ whole genome shotgun (WGS) entry which is preliminary data.</text>
</comment>
<dbReference type="RefSeq" id="WP_170243717.1">
    <property type="nucleotide sequence ID" value="NZ_BJYE01000032.1"/>
</dbReference>
<dbReference type="EMBL" id="BJYE01000032">
    <property type="protein sequence ID" value="GEN57558.1"/>
    <property type="molecule type" value="Genomic_DNA"/>
</dbReference>
<proteinExistence type="predicted"/>
<gene>
    <name evidence="2" type="ORF">HAL01_20220</name>
</gene>
<feature type="region of interest" description="Disordered" evidence="1">
    <location>
        <begin position="25"/>
        <end position="46"/>
    </location>
</feature>
<evidence type="ECO:0000256" key="1">
    <source>
        <dbReference type="SAM" id="MobiDB-lite"/>
    </source>
</evidence>
<name>A0A511X3N2_9BACI</name>
<evidence type="ECO:0000313" key="3">
    <source>
        <dbReference type="Proteomes" id="UP000321400"/>
    </source>
</evidence>
<evidence type="ECO:0000313" key="2">
    <source>
        <dbReference type="EMBL" id="GEN57558.1"/>
    </source>
</evidence>
<accession>A0A511X3N2</accession>